<dbReference type="STRING" id="154621.RV11_GL000884"/>
<dbReference type="AlphaFoldDB" id="R3U4Q9"/>
<feature type="domain" description="SpoVT-AbrB" evidence="8">
    <location>
        <begin position="94"/>
        <end position="137"/>
    </location>
</feature>
<keyword evidence="10" id="KW-1185">Reference proteome</keyword>
<dbReference type="Pfam" id="PF02381">
    <property type="entry name" value="MraZ"/>
    <property type="match status" value="2"/>
</dbReference>
<dbReference type="PATRIC" id="fig|1158610.3.peg.455"/>
<evidence type="ECO:0000256" key="7">
    <source>
        <dbReference type="HAMAP-Rule" id="MF_01008"/>
    </source>
</evidence>
<comment type="similarity">
    <text evidence="7">Belongs to the MraZ family.</text>
</comment>
<dbReference type="CDD" id="cd16320">
    <property type="entry name" value="MraZ_N"/>
    <property type="match status" value="1"/>
</dbReference>
<evidence type="ECO:0000256" key="3">
    <source>
        <dbReference type="ARBA" id="ARBA00022737"/>
    </source>
</evidence>
<dbReference type="InterPro" id="IPR007159">
    <property type="entry name" value="SpoVT-AbrB_dom"/>
</dbReference>
<dbReference type="InterPro" id="IPR035644">
    <property type="entry name" value="MraZ_C"/>
</dbReference>
<dbReference type="PANTHER" id="PTHR34701:SF1">
    <property type="entry name" value="TRANSCRIPTIONAL REGULATOR MRAZ"/>
    <property type="match status" value="1"/>
</dbReference>
<evidence type="ECO:0000313" key="10">
    <source>
        <dbReference type="Proteomes" id="UP000013785"/>
    </source>
</evidence>
<organism evidence="9 10">
    <name type="scientific">Enterococcus phoeniculicola ATCC BAA-412</name>
    <dbReference type="NCBI Taxonomy" id="1158610"/>
    <lineage>
        <taxon>Bacteria</taxon>
        <taxon>Bacillati</taxon>
        <taxon>Bacillota</taxon>
        <taxon>Bacilli</taxon>
        <taxon>Lactobacillales</taxon>
        <taxon>Enterococcaceae</taxon>
        <taxon>Enterococcus</taxon>
    </lineage>
</organism>
<dbReference type="SUPFAM" id="SSF89447">
    <property type="entry name" value="AbrB/MazE/MraZ-like"/>
    <property type="match status" value="1"/>
</dbReference>
<evidence type="ECO:0000256" key="6">
    <source>
        <dbReference type="ARBA" id="ARBA00023163"/>
    </source>
</evidence>
<evidence type="ECO:0000256" key="4">
    <source>
        <dbReference type="ARBA" id="ARBA00023015"/>
    </source>
</evidence>
<comment type="subunit">
    <text evidence="7">Forms oligomers.</text>
</comment>
<dbReference type="GO" id="GO:0005737">
    <property type="term" value="C:cytoplasm"/>
    <property type="evidence" value="ECO:0007669"/>
    <property type="project" value="UniProtKB-UniRule"/>
</dbReference>
<dbReference type="InterPro" id="IPR038619">
    <property type="entry name" value="MraZ_sf"/>
</dbReference>
<dbReference type="InterPro" id="IPR003444">
    <property type="entry name" value="MraZ"/>
</dbReference>
<dbReference type="PANTHER" id="PTHR34701">
    <property type="entry name" value="TRANSCRIPTIONAL REGULATOR MRAZ"/>
    <property type="match status" value="1"/>
</dbReference>
<dbReference type="Proteomes" id="UP000013785">
    <property type="component" value="Unassembled WGS sequence"/>
</dbReference>
<comment type="subcellular location">
    <subcellularLocation>
        <location evidence="7">Cytoplasm</location>
        <location evidence="7">Nucleoid</location>
    </subcellularLocation>
</comment>
<dbReference type="HAMAP" id="MF_01008">
    <property type="entry name" value="MraZ"/>
    <property type="match status" value="1"/>
</dbReference>
<name>R3U4Q9_9ENTE</name>
<dbReference type="eggNOG" id="COG2001">
    <property type="taxonomic scope" value="Bacteria"/>
</dbReference>
<dbReference type="InterPro" id="IPR020603">
    <property type="entry name" value="MraZ_dom"/>
</dbReference>
<feature type="domain" description="SpoVT-AbrB" evidence="8">
    <location>
        <begin position="23"/>
        <end position="65"/>
    </location>
</feature>
<dbReference type="PROSITE" id="PS51740">
    <property type="entry name" value="SPOVT_ABRB"/>
    <property type="match status" value="2"/>
</dbReference>
<keyword evidence="3" id="KW-0677">Repeat</keyword>
<dbReference type="FunFam" id="3.40.1550.20:FF:000002">
    <property type="entry name" value="Transcriptional regulator MraZ"/>
    <property type="match status" value="1"/>
</dbReference>
<dbReference type="EMBL" id="AJAT01000007">
    <property type="protein sequence ID" value="EOL48929.1"/>
    <property type="molecule type" value="Genomic_DNA"/>
</dbReference>
<keyword evidence="2 7" id="KW-0963">Cytoplasm</keyword>
<sequence length="161" mass="18121">MGDCGRLFLAGGGIGGFSMFMGEFQHNIDAKGRLIVPSKLREKLGEKFVVTRGLDGCLFGYPLSEWEKLEEKLSEMPLAKKDARTFVRFFYSAATECEIDKQGRINIPSTLRTHAQLAKGCVIIGVSNRIEIWDEARWQEFSAEAEENFDEIAETMIDFGL</sequence>
<comment type="caution">
    <text evidence="9">The sequence shown here is derived from an EMBL/GenBank/DDBJ whole genome shotgun (WGS) entry which is preliminary data.</text>
</comment>
<dbReference type="InterPro" id="IPR037914">
    <property type="entry name" value="SpoVT-AbrB_sf"/>
</dbReference>
<dbReference type="GO" id="GO:0009295">
    <property type="term" value="C:nucleoid"/>
    <property type="evidence" value="ECO:0007669"/>
    <property type="project" value="UniProtKB-SubCell"/>
</dbReference>
<evidence type="ECO:0000256" key="5">
    <source>
        <dbReference type="ARBA" id="ARBA00023125"/>
    </source>
</evidence>
<dbReference type="InterPro" id="IPR035642">
    <property type="entry name" value="MraZ_N"/>
</dbReference>
<dbReference type="GO" id="GO:0003700">
    <property type="term" value="F:DNA-binding transcription factor activity"/>
    <property type="evidence" value="ECO:0007669"/>
    <property type="project" value="UniProtKB-UniRule"/>
</dbReference>
<keyword evidence="5 7" id="KW-0238">DNA-binding</keyword>
<proteinExistence type="inferred from homology"/>
<protein>
    <recommendedName>
        <fullName evidence="1 7">Transcriptional regulator MraZ</fullName>
    </recommendedName>
</protein>
<dbReference type="GO" id="GO:0000976">
    <property type="term" value="F:transcription cis-regulatory region binding"/>
    <property type="evidence" value="ECO:0007669"/>
    <property type="project" value="TreeGrafter"/>
</dbReference>
<evidence type="ECO:0000256" key="1">
    <source>
        <dbReference type="ARBA" id="ARBA00013860"/>
    </source>
</evidence>
<gene>
    <name evidence="7" type="primary">mraZ</name>
    <name evidence="9" type="ORF">UC3_00481</name>
</gene>
<evidence type="ECO:0000256" key="2">
    <source>
        <dbReference type="ARBA" id="ARBA00022490"/>
    </source>
</evidence>
<dbReference type="CDD" id="cd16321">
    <property type="entry name" value="MraZ_C"/>
    <property type="match status" value="1"/>
</dbReference>
<reference evidence="9 10" key="1">
    <citation type="submission" date="2013-02" db="EMBL/GenBank/DDBJ databases">
        <title>The Genome Sequence of Enterococcus phoeniculicola BAA-412.</title>
        <authorList>
            <consortium name="The Broad Institute Genome Sequencing Platform"/>
            <consortium name="The Broad Institute Genome Sequencing Center for Infectious Disease"/>
            <person name="Earl A.M."/>
            <person name="Gilmore M.S."/>
            <person name="Lebreton F."/>
            <person name="Walker B."/>
            <person name="Young S.K."/>
            <person name="Zeng Q."/>
            <person name="Gargeya S."/>
            <person name="Fitzgerald M."/>
            <person name="Haas B."/>
            <person name="Abouelleil A."/>
            <person name="Alvarado L."/>
            <person name="Arachchi H.M."/>
            <person name="Berlin A.M."/>
            <person name="Chapman S.B."/>
            <person name="Dewar J."/>
            <person name="Goldberg J."/>
            <person name="Griggs A."/>
            <person name="Gujja S."/>
            <person name="Hansen M."/>
            <person name="Howarth C."/>
            <person name="Imamovic A."/>
            <person name="Larimer J."/>
            <person name="McCowan C."/>
            <person name="Murphy C."/>
            <person name="Neiman D."/>
            <person name="Pearson M."/>
            <person name="Priest M."/>
            <person name="Roberts A."/>
            <person name="Saif S."/>
            <person name="Shea T."/>
            <person name="Sisk P."/>
            <person name="Sykes S."/>
            <person name="Wortman J."/>
            <person name="Nusbaum C."/>
            <person name="Birren B."/>
        </authorList>
    </citation>
    <scope>NUCLEOTIDE SEQUENCE [LARGE SCALE GENOMIC DNA]</scope>
    <source>
        <strain evidence="9 10">ATCC BAA-412</strain>
    </source>
</reference>
<dbReference type="Gene3D" id="3.40.1550.20">
    <property type="entry name" value="Transcriptional regulator MraZ domain"/>
    <property type="match status" value="1"/>
</dbReference>
<accession>R3U4Q9</accession>
<keyword evidence="6 7" id="KW-0804">Transcription</keyword>
<evidence type="ECO:0000313" key="9">
    <source>
        <dbReference type="EMBL" id="EOL48929.1"/>
    </source>
</evidence>
<dbReference type="HOGENOM" id="CLU_107907_0_5_9"/>
<dbReference type="GO" id="GO:2000143">
    <property type="term" value="P:negative regulation of DNA-templated transcription initiation"/>
    <property type="evidence" value="ECO:0007669"/>
    <property type="project" value="TreeGrafter"/>
</dbReference>
<evidence type="ECO:0000259" key="8">
    <source>
        <dbReference type="PROSITE" id="PS51740"/>
    </source>
</evidence>
<dbReference type="NCBIfam" id="TIGR00242">
    <property type="entry name" value="division/cell wall cluster transcriptional repressor MraZ"/>
    <property type="match status" value="1"/>
</dbReference>
<keyword evidence="4 7" id="KW-0805">Transcription regulation</keyword>